<dbReference type="EMBL" id="LUUB01000078">
    <property type="protein sequence ID" value="OAF06208.1"/>
    <property type="molecule type" value="Genomic_DNA"/>
</dbReference>
<keyword evidence="1" id="KW-0472">Membrane</keyword>
<dbReference type="OrthoDB" id="8239281at2"/>
<dbReference type="AlphaFoldDB" id="A0A176YIR5"/>
<proteinExistence type="predicted"/>
<feature type="transmembrane region" description="Helical" evidence="1">
    <location>
        <begin position="6"/>
        <end position="24"/>
    </location>
</feature>
<organism evidence="2 3">
    <name type="scientific">Bradyrhizobium centrolobii</name>
    <dbReference type="NCBI Taxonomy" id="1505087"/>
    <lineage>
        <taxon>Bacteria</taxon>
        <taxon>Pseudomonadati</taxon>
        <taxon>Pseudomonadota</taxon>
        <taxon>Alphaproteobacteria</taxon>
        <taxon>Hyphomicrobiales</taxon>
        <taxon>Nitrobacteraceae</taxon>
        <taxon>Bradyrhizobium</taxon>
    </lineage>
</organism>
<protein>
    <submittedName>
        <fullName evidence="2">Uncharacterized protein</fullName>
    </submittedName>
</protein>
<evidence type="ECO:0000313" key="3">
    <source>
        <dbReference type="Proteomes" id="UP000076959"/>
    </source>
</evidence>
<evidence type="ECO:0000256" key="1">
    <source>
        <dbReference type="SAM" id="Phobius"/>
    </source>
</evidence>
<keyword evidence="3" id="KW-1185">Reference proteome</keyword>
<dbReference type="RefSeq" id="WP_063703341.1">
    <property type="nucleotide sequence ID" value="NZ_LUUB01000078.1"/>
</dbReference>
<evidence type="ECO:0000313" key="2">
    <source>
        <dbReference type="EMBL" id="OAF06208.1"/>
    </source>
</evidence>
<accession>A0A176YIR5</accession>
<reference evidence="2 3" key="1">
    <citation type="submission" date="2016-03" db="EMBL/GenBank/DDBJ databases">
        <title>Draft Genome Sequence of the Strain BR 10245 (Bradyrhizobium sp.) isolated from nodules of Centrolobium paraense.</title>
        <authorList>
            <person name="Simoes-Araujo J.L.Sr."/>
            <person name="Barauna A.C."/>
            <person name="Silva K."/>
            <person name="Zilli J.E."/>
        </authorList>
    </citation>
    <scope>NUCLEOTIDE SEQUENCE [LARGE SCALE GENOMIC DNA]</scope>
    <source>
        <strain evidence="2 3">BR 10245</strain>
    </source>
</reference>
<comment type="caution">
    <text evidence="2">The sequence shown here is derived from an EMBL/GenBank/DDBJ whole genome shotgun (WGS) entry which is preliminary data.</text>
</comment>
<sequence length="151" mass="16856">MDVLSSAAEVLIATVVLIVVHFPLEATRSLLSFGSVPAARYSHRQQARAIASEVARTRERLGRFIDEGRLLLARLRDPAKDAEASRSHAQAWAAQVEEFLSNDLGGAYVDRFHVRSNVSDGEIIGIPPERLPDWRNLRDCLFNLEMFSAEI</sequence>
<gene>
    <name evidence="2" type="ORF">AYJ54_21325</name>
</gene>
<dbReference type="Proteomes" id="UP000076959">
    <property type="component" value="Unassembled WGS sequence"/>
</dbReference>
<name>A0A176YIR5_9BRAD</name>
<keyword evidence="1" id="KW-1133">Transmembrane helix</keyword>
<keyword evidence="1" id="KW-0812">Transmembrane</keyword>